<reference evidence="1" key="1">
    <citation type="submission" date="2021-04" db="EMBL/GenBank/DDBJ databases">
        <title>The complete genome sequence of Caulobacter sp. S6.</title>
        <authorList>
            <person name="Tang Y."/>
            <person name="Ouyang W."/>
            <person name="Liu Q."/>
            <person name="Huang B."/>
            <person name="Guo Z."/>
            <person name="Lei P."/>
        </authorList>
    </citation>
    <scope>NUCLEOTIDE SEQUENCE</scope>
    <source>
        <strain evidence="1">S6</strain>
    </source>
</reference>
<dbReference type="KEGG" id="caul:KCG34_04105"/>
<dbReference type="Proteomes" id="UP000676409">
    <property type="component" value="Chromosome"/>
</dbReference>
<evidence type="ECO:0000313" key="2">
    <source>
        <dbReference type="Proteomes" id="UP000676409"/>
    </source>
</evidence>
<dbReference type="InterPro" id="IPR018715">
    <property type="entry name" value="DUF2239"/>
</dbReference>
<evidence type="ECO:0000313" key="1">
    <source>
        <dbReference type="EMBL" id="QUD89078.1"/>
    </source>
</evidence>
<proteinExistence type="predicted"/>
<organism evidence="1 2">
    <name type="scientific">Phenylobacterium montanum</name>
    <dbReference type="NCBI Taxonomy" id="2823693"/>
    <lineage>
        <taxon>Bacteria</taxon>
        <taxon>Pseudomonadati</taxon>
        <taxon>Pseudomonadota</taxon>
        <taxon>Alphaproteobacteria</taxon>
        <taxon>Caulobacterales</taxon>
        <taxon>Caulobacteraceae</taxon>
        <taxon>Phenylobacterium</taxon>
    </lineage>
</organism>
<keyword evidence="2" id="KW-1185">Reference proteome</keyword>
<dbReference type="AlphaFoldDB" id="A0A975G1Z4"/>
<dbReference type="Pfam" id="PF09998">
    <property type="entry name" value="DUF2239"/>
    <property type="match status" value="1"/>
</dbReference>
<dbReference type="RefSeq" id="WP_211939128.1">
    <property type="nucleotide sequence ID" value="NZ_CP073078.1"/>
</dbReference>
<gene>
    <name evidence="1" type="ORF">KCG34_04105</name>
</gene>
<name>A0A975G1Z4_9CAUL</name>
<dbReference type="EMBL" id="CP073078">
    <property type="protein sequence ID" value="QUD89078.1"/>
    <property type="molecule type" value="Genomic_DNA"/>
</dbReference>
<protein>
    <submittedName>
        <fullName evidence="1">DUF2239 family protein</fullName>
    </submittedName>
</protein>
<accession>A0A975G1Z4</accession>
<sequence length="197" mass="21428">MSERPPSFSAFLGHDLVARGDLRTVLTALAHRPGGEAPVLILDDLTGDRIEPDPRHDLETNIARLTSSAGDAAPRTGRGRPRLGVTAREVTLLPRHWDWLAAQPGGASAALRRLVDAARREGSAEDVARRSHRALDRFLYLVAGDLPLFEDAYRAFYADDAAGFRQAMEAWPSSVRDHALALFETARTDRAKAALGG</sequence>